<evidence type="ECO:0000313" key="1">
    <source>
        <dbReference type="EMBL" id="KAJ6422908.1"/>
    </source>
</evidence>
<name>A0AAD6PBY0_9ROSI</name>
<dbReference type="EMBL" id="JAPFFJ010000006">
    <property type="protein sequence ID" value="KAJ6422908.1"/>
    <property type="molecule type" value="Genomic_DNA"/>
</dbReference>
<dbReference type="Proteomes" id="UP001162972">
    <property type="component" value="Chromosome 16"/>
</dbReference>
<comment type="caution">
    <text evidence="1">The sequence shown here is derived from an EMBL/GenBank/DDBJ whole genome shotgun (WGS) entry which is preliminary data.</text>
</comment>
<evidence type="ECO:0000313" key="2">
    <source>
        <dbReference type="Proteomes" id="UP001162972"/>
    </source>
</evidence>
<proteinExistence type="predicted"/>
<protein>
    <submittedName>
        <fullName evidence="1">Uncharacterized protein</fullName>
    </submittedName>
</protein>
<sequence length="174" mass="20476">MPCWSNGRELRPLSCPSQSSITSAMILDLVPSPNREKSPFKFLNQWAKHDDFLDIVRSVWNQRIVGNPLYRSYYKAHFALKVQFKKKHHNCTQNISFRVFRAKKAWEESQRVVDNDPLYEANGDAERTLAKDYMFLCKEEEAYFRQKSRIQWLSLGGPKHQVLPSFSHPREGKE</sequence>
<gene>
    <name evidence="1" type="ORF">OIU84_023945</name>
</gene>
<accession>A0AAD6PBY0</accession>
<organism evidence="1 2">
    <name type="scientific">Salix udensis</name>
    <dbReference type="NCBI Taxonomy" id="889485"/>
    <lineage>
        <taxon>Eukaryota</taxon>
        <taxon>Viridiplantae</taxon>
        <taxon>Streptophyta</taxon>
        <taxon>Embryophyta</taxon>
        <taxon>Tracheophyta</taxon>
        <taxon>Spermatophyta</taxon>
        <taxon>Magnoliopsida</taxon>
        <taxon>eudicotyledons</taxon>
        <taxon>Gunneridae</taxon>
        <taxon>Pentapetalae</taxon>
        <taxon>rosids</taxon>
        <taxon>fabids</taxon>
        <taxon>Malpighiales</taxon>
        <taxon>Salicaceae</taxon>
        <taxon>Saliceae</taxon>
        <taxon>Salix</taxon>
    </lineage>
</organism>
<dbReference type="AlphaFoldDB" id="A0AAD6PBY0"/>
<keyword evidence="2" id="KW-1185">Reference proteome</keyword>
<reference evidence="1 2" key="1">
    <citation type="journal article" date="2023" name="Int. J. Mol. Sci.">
        <title>De Novo Assembly and Annotation of 11 Diverse Shrub Willow (Salix) Genomes Reveals Novel Gene Organization in Sex-Linked Regions.</title>
        <authorList>
            <person name="Hyden B."/>
            <person name="Feng K."/>
            <person name="Yates T.B."/>
            <person name="Jawdy S."/>
            <person name="Cereghino C."/>
            <person name="Smart L.B."/>
            <person name="Muchero W."/>
        </authorList>
    </citation>
    <scope>NUCLEOTIDE SEQUENCE [LARGE SCALE GENOMIC DNA]</scope>
    <source>
        <tissue evidence="1">Shoot tip</tissue>
    </source>
</reference>